<comment type="caution">
    <text evidence="2">The sequence shown here is derived from an EMBL/GenBank/DDBJ whole genome shotgun (WGS) entry which is preliminary data.</text>
</comment>
<feature type="region of interest" description="Disordered" evidence="1">
    <location>
        <begin position="38"/>
        <end position="70"/>
    </location>
</feature>
<name>A0ABR6JR64_9XANT</name>
<evidence type="ECO:0000256" key="1">
    <source>
        <dbReference type="SAM" id="MobiDB-lite"/>
    </source>
</evidence>
<dbReference type="Proteomes" id="UP000554726">
    <property type="component" value="Unassembled WGS sequence"/>
</dbReference>
<protein>
    <submittedName>
        <fullName evidence="2">Uncharacterized protein</fullName>
    </submittedName>
</protein>
<evidence type="ECO:0000313" key="2">
    <source>
        <dbReference type="EMBL" id="MBB4595275.1"/>
    </source>
</evidence>
<reference evidence="2 3" key="1">
    <citation type="submission" date="2020-08" db="EMBL/GenBank/DDBJ databases">
        <title>Studying the diversity of plant-associated saprophytic bacteria and their role in host health and plant-pathogen interactions.</title>
        <authorList>
            <person name="Potnis N."/>
        </authorList>
    </citation>
    <scope>NUCLEOTIDE SEQUENCE [LARGE SCALE GENOMIC DNA]</scope>
    <source>
        <strain evidence="2 3">F16</strain>
    </source>
</reference>
<keyword evidence="3" id="KW-1185">Reference proteome</keyword>
<evidence type="ECO:0000313" key="3">
    <source>
        <dbReference type="Proteomes" id="UP000554726"/>
    </source>
</evidence>
<accession>A0ABR6JR64</accession>
<organism evidence="2 3">
    <name type="scientific">Xanthomonas cannabis</name>
    <dbReference type="NCBI Taxonomy" id="1885674"/>
    <lineage>
        <taxon>Bacteria</taxon>
        <taxon>Pseudomonadati</taxon>
        <taxon>Pseudomonadota</taxon>
        <taxon>Gammaproteobacteria</taxon>
        <taxon>Lysobacterales</taxon>
        <taxon>Lysobacteraceae</taxon>
        <taxon>Xanthomonas</taxon>
    </lineage>
</organism>
<proteinExistence type="predicted"/>
<gene>
    <name evidence="2" type="ORF">FHR60_003991</name>
</gene>
<dbReference type="EMBL" id="JACHNS010000011">
    <property type="protein sequence ID" value="MBB4595275.1"/>
    <property type="molecule type" value="Genomic_DNA"/>
</dbReference>
<sequence>MSHWEKGRRYARALKPLSRREMGWGEGTSRVAPEYSNCARLRPYPHPPLRGTFSPMKEDNVPVGEGQSVR</sequence>